<evidence type="ECO:0000313" key="1">
    <source>
        <dbReference type="EMBL" id="PKK30463.1"/>
    </source>
</evidence>
<gene>
    <name evidence="1" type="ORF">A306_00003634</name>
</gene>
<dbReference type="EMBL" id="AKCR02000007">
    <property type="protein sequence ID" value="PKK30463.1"/>
    <property type="molecule type" value="Genomic_DNA"/>
</dbReference>
<protein>
    <submittedName>
        <fullName evidence="1">Putative 60S ribosomal protein L39-like 5</fullName>
    </submittedName>
</protein>
<keyword evidence="1" id="KW-0689">Ribosomal protein</keyword>
<dbReference type="GO" id="GO:0005840">
    <property type="term" value="C:ribosome"/>
    <property type="evidence" value="ECO:0007669"/>
    <property type="project" value="UniProtKB-KW"/>
</dbReference>
<sequence>MIYTPQISLNLETR</sequence>
<name>A0A2I0MLB1_COLLI</name>
<keyword evidence="2" id="KW-1185">Reference proteome</keyword>
<comment type="caution">
    <text evidence="1">The sequence shown here is derived from an EMBL/GenBank/DDBJ whole genome shotgun (WGS) entry which is preliminary data.</text>
</comment>
<evidence type="ECO:0000313" key="2">
    <source>
        <dbReference type="Proteomes" id="UP000053872"/>
    </source>
</evidence>
<proteinExistence type="predicted"/>
<accession>A0A2I0MLB1</accession>
<organism evidence="1 2">
    <name type="scientific">Columba livia</name>
    <name type="common">Rock dove</name>
    <dbReference type="NCBI Taxonomy" id="8932"/>
    <lineage>
        <taxon>Eukaryota</taxon>
        <taxon>Metazoa</taxon>
        <taxon>Chordata</taxon>
        <taxon>Craniata</taxon>
        <taxon>Vertebrata</taxon>
        <taxon>Euteleostomi</taxon>
        <taxon>Archelosauria</taxon>
        <taxon>Archosauria</taxon>
        <taxon>Dinosauria</taxon>
        <taxon>Saurischia</taxon>
        <taxon>Theropoda</taxon>
        <taxon>Coelurosauria</taxon>
        <taxon>Aves</taxon>
        <taxon>Neognathae</taxon>
        <taxon>Neoaves</taxon>
        <taxon>Columbimorphae</taxon>
        <taxon>Columbiformes</taxon>
        <taxon>Columbidae</taxon>
        <taxon>Columba</taxon>
    </lineage>
</organism>
<dbReference type="InParanoid" id="A0A2I0MLB1"/>
<dbReference type="Proteomes" id="UP000053872">
    <property type="component" value="Unassembled WGS sequence"/>
</dbReference>
<keyword evidence="1" id="KW-0687">Ribonucleoprotein</keyword>
<reference evidence="1 2" key="1">
    <citation type="journal article" date="2013" name="Science">
        <title>Genomic diversity and evolution of the head crest in the rock pigeon.</title>
        <authorList>
            <person name="Shapiro M.D."/>
            <person name="Kronenberg Z."/>
            <person name="Li C."/>
            <person name="Domyan E.T."/>
            <person name="Pan H."/>
            <person name="Campbell M."/>
            <person name="Tan H."/>
            <person name="Huff C.D."/>
            <person name="Hu H."/>
            <person name="Vickrey A.I."/>
            <person name="Nielsen S.C."/>
            <person name="Stringham S.A."/>
            <person name="Hu H."/>
            <person name="Willerslev E."/>
            <person name="Gilbert M.T."/>
            <person name="Yandell M."/>
            <person name="Zhang G."/>
            <person name="Wang J."/>
        </authorList>
    </citation>
    <scope>NUCLEOTIDE SEQUENCE [LARGE SCALE GENOMIC DNA]</scope>
    <source>
        <tissue evidence="1">Blood</tissue>
    </source>
</reference>